<dbReference type="RefSeq" id="WP_088619029.1">
    <property type="nucleotide sequence ID" value="NZ_CP022129.1"/>
</dbReference>
<dbReference type="AlphaFoldDB" id="A0A1Z4BXZ5"/>
<name>A0A1Z4BXZ5_9GAMM</name>
<accession>A0A1Z4BXZ5</accession>
<organism evidence="1 2">
    <name type="scientific">Methylovulum psychrotolerans</name>
    <dbReference type="NCBI Taxonomy" id="1704499"/>
    <lineage>
        <taxon>Bacteria</taxon>
        <taxon>Pseudomonadati</taxon>
        <taxon>Pseudomonadota</taxon>
        <taxon>Gammaproteobacteria</taxon>
        <taxon>Methylococcales</taxon>
        <taxon>Methylococcaceae</taxon>
        <taxon>Methylovulum</taxon>
    </lineage>
</organism>
<proteinExistence type="predicted"/>
<dbReference type="EMBL" id="CP022129">
    <property type="protein sequence ID" value="ASF46155.1"/>
    <property type="molecule type" value="Genomic_DNA"/>
</dbReference>
<keyword evidence="2" id="KW-1185">Reference proteome</keyword>
<dbReference type="Proteomes" id="UP000197019">
    <property type="component" value="Chromosome"/>
</dbReference>
<sequence length="85" mass="9311">MSIARQFKIFFDRLDNAKKALLANILFQMGLALDGGLAELDELLNQSGLTGEEKAQLHELLAKADILPVVVISSGGNKMMALRRK</sequence>
<evidence type="ECO:0000313" key="1">
    <source>
        <dbReference type="EMBL" id="ASF46155.1"/>
    </source>
</evidence>
<evidence type="ECO:0000313" key="2">
    <source>
        <dbReference type="Proteomes" id="UP000197019"/>
    </source>
</evidence>
<protein>
    <submittedName>
        <fullName evidence="1">Uncharacterized protein</fullName>
    </submittedName>
</protein>
<dbReference type="KEGG" id="mpsy:CEK71_08695"/>
<reference evidence="1 2" key="1">
    <citation type="submission" date="2017-06" db="EMBL/GenBank/DDBJ databases">
        <title>Genome Sequencing of the methanotroph Methylovulum psychrotolerants str. HV10-M2 isolated from a high-altitude environment.</title>
        <authorList>
            <person name="Mateos-Rivera A."/>
        </authorList>
    </citation>
    <scope>NUCLEOTIDE SEQUENCE [LARGE SCALE GENOMIC DNA]</scope>
    <source>
        <strain evidence="1 2">HV10_M2</strain>
    </source>
</reference>
<gene>
    <name evidence="1" type="ORF">CEK71_08695</name>
</gene>